<feature type="region of interest" description="Disordered" evidence="1">
    <location>
        <begin position="245"/>
        <end position="274"/>
    </location>
</feature>
<gene>
    <name evidence="2" type="ORF">MPP7335_04027</name>
</gene>
<proteinExistence type="predicted"/>
<evidence type="ECO:0000313" key="3">
    <source>
        <dbReference type="Proteomes" id="UP000252008"/>
    </source>
</evidence>
<keyword evidence="3" id="KW-1185">Reference proteome</keyword>
<dbReference type="EMBL" id="UEGS01000001">
    <property type="protein sequence ID" value="SRX82267.1"/>
    <property type="molecule type" value="Genomic_DNA"/>
</dbReference>
<dbReference type="AlphaFoldDB" id="A0A375YM73"/>
<evidence type="ECO:0000313" key="2">
    <source>
        <dbReference type="EMBL" id="SRX82267.1"/>
    </source>
</evidence>
<accession>A0A375YM73</accession>
<feature type="region of interest" description="Disordered" evidence="1">
    <location>
        <begin position="112"/>
        <end position="133"/>
    </location>
</feature>
<sequence>MGGIQFRVPLLGWFRRHGGHGLRRRPGLGDIDDVGPVRGECQCAGIRRRRGCVLLAQLPHALVEGVDLDRQAVYPQLGHGFAERAQAAPFLRVERDRDVRTVAEDLRDRAGQNGPRAVFDEHPHTVFPGLEHGGREIDGLQRLSRDRFGGGFPGRGVGAVHGVGVEPDVGSRVGLAGVDGAPRVGERSDRLTVDDHVQTQRHRPRAVDRVDDPAARRGIPADHAVVGGLHDRHVRQRLGLQCPFHRRPRRGDPPVLPRGGQIVEPPGLRRHPALPGQLVAVHPRRLDLVEHRLQVLPDTERQ</sequence>
<protein>
    <submittedName>
        <fullName evidence="2">Uncharacterized protein</fullName>
    </submittedName>
</protein>
<organism evidence="2 3">
    <name type="scientific">Mycolicibacterium parafortuitum</name>
    <name type="common">Mycobacterium parafortuitum</name>
    <dbReference type="NCBI Taxonomy" id="39692"/>
    <lineage>
        <taxon>Bacteria</taxon>
        <taxon>Bacillati</taxon>
        <taxon>Actinomycetota</taxon>
        <taxon>Actinomycetes</taxon>
        <taxon>Mycobacteriales</taxon>
        <taxon>Mycobacteriaceae</taxon>
        <taxon>Mycolicibacterium</taxon>
    </lineage>
</organism>
<evidence type="ECO:0000256" key="1">
    <source>
        <dbReference type="SAM" id="MobiDB-lite"/>
    </source>
</evidence>
<reference evidence="2 3" key="1">
    <citation type="submission" date="2018-05" db="EMBL/GenBank/DDBJ databases">
        <authorList>
            <consortium name="IHU Genomes"/>
        </authorList>
    </citation>
    <scope>NUCLEOTIDE SEQUENCE [LARGE SCALE GENOMIC DNA]</scope>
    <source>
        <strain evidence="2 3">P7335</strain>
    </source>
</reference>
<dbReference type="Proteomes" id="UP000252008">
    <property type="component" value="Unassembled WGS sequence"/>
</dbReference>
<name>A0A375YM73_MYCPF</name>